<protein>
    <recommendedName>
        <fullName evidence="1">Reverse transcriptase zinc-binding domain-containing protein</fullName>
    </recommendedName>
</protein>
<proteinExistence type="predicted"/>
<evidence type="ECO:0000259" key="1">
    <source>
        <dbReference type="Pfam" id="PF13966"/>
    </source>
</evidence>
<dbReference type="PANTHER" id="PTHR33116:SF78">
    <property type="entry name" value="OS12G0587133 PROTEIN"/>
    <property type="match status" value="1"/>
</dbReference>
<dbReference type="GeneID" id="107908586"/>
<name>A0A1U8JLZ8_GOSHI</name>
<dbReference type="AlphaFoldDB" id="A0A1U8JLZ8"/>
<dbReference type="RefSeq" id="XP_016691291.1">
    <property type="nucleotide sequence ID" value="XM_016835802.1"/>
</dbReference>
<sequence length="147" mass="17218">MLKLKPLVPATFQQFANAKVSTSQLWEAIRTRGVKVECQCLLWFPLHIPKHSLIAWMVIFNRLPTRDRLLAFGISIDTCCFFCMDAAEKCDHIFFECSFSRKVWQSILCLCSIYRAVRTCRQELWIQRNKRYFGASFLTEDAVLVQD</sequence>
<dbReference type="PANTHER" id="PTHR33116">
    <property type="entry name" value="REVERSE TRANSCRIPTASE ZINC-BINDING DOMAIN-CONTAINING PROTEIN-RELATED-RELATED"/>
    <property type="match status" value="1"/>
</dbReference>
<dbReference type="PaxDb" id="3635-A0A1U8JLZ8"/>
<dbReference type="OrthoDB" id="1938430at2759"/>
<dbReference type="Proteomes" id="UP000818029">
    <property type="component" value="Chromosome D08"/>
</dbReference>
<reference evidence="2" key="1">
    <citation type="journal article" date="2020" name="Nat. Genet.">
        <title>Genomic diversifications of five Gossypium allopolyploid species and their impact on cotton improvement.</title>
        <authorList>
            <person name="Chen Z.J."/>
            <person name="Sreedasyam A."/>
            <person name="Ando A."/>
            <person name="Song Q."/>
            <person name="De Santiago L.M."/>
            <person name="Hulse-Kemp A.M."/>
            <person name="Ding M."/>
            <person name="Ye W."/>
            <person name="Kirkbride R.C."/>
            <person name="Jenkins J."/>
            <person name="Plott C."/>
            <person name="Lovell J."/>
            <person name="Lin Y.M."/>
            <person name="Vaughn R."/>
            <person name="Liu B."/>
            <person name="Simpson S."/>
            <person name="Scheffler B.E."/>
            <person name="Wen L."/>
            <person name="Saski C.A."/>
            <person name="Grover C.E."/>
            <person name="Hu G."/>
            <person name="Conover J.L."/>
            <person name="Carlson J.W."/>
            <person name="Shu S."/>
            <person name="Boston L.B."/>
            <person name="Williams M."/>
            <person name="Peterson D.G."/>
            <person name="McGee K."/>
            <person name="Jones D.C."/>
            <person name="Wendel J.F."/>
            <person name="Stelly D.M."/>
            <person name="Grimwood J."/>
            <person name="Schmutz J."/>
        </authorList>
    </citation>
    <scope>NUCLEOTIDE SEQUENCE [LARGE SCALE GENOMIC DNA]</scope>
    <source>
        <strain evidence="2">cv. TM-1</strain>
    </source>
</reference>
<accession>A0A1U8JLZ8</accession>
<dbReference type="KEGG" id="ghi:107908586"/>
<organism evidence="2 3">
    <name type="scientific">Gossypium hirsutum</name>
    <name type="common">Upland cotton</name>
    <name type="synonym">Gossypium mexicanum</name>
    <dbReference type="NCBI Taxonomy" id="3635"/>
    <lineage>
        <taxon>Eukaryota</taxon>
        <taxon>Viridiplantae</taxon>
        <taxon>Streptophyta</taxon>
        <taxon>Embryophyta</taxon>
        <taxon>Tracheophyta</taxon>
        <taxon>Spermatophyta</taxon>
        <taxon>Magnoliopsida</taxon>
        <taxon>eudicotyledons</taxon>
        <taxon>Gunneridae</taxon>
        <taxon>Pentapetalae</taxon>
        <taxon>rosids</taxon>
        <taxon>malvids</taxon>
        <taxon>Malvales</taxon>
        <taxon>Malvaceae</taxon>
        <taxon>Malvoideae</taxon>
        <taxon>Gossypium</taxon>
    </lineage>
</organism>
<evidence type="ECO:0000313" key="2">
    <source>
        <dbReference type="Proteomes" id="UP000818029"/>
    </source>
</evidence>
<evidence type="ECO:0000313" key="3">
    <source>
        <dbReference type="RefSeq" id="XP_016691291.1"/>
    </source>
</evidence>
<dbReference type="InterPro" id="IPR026960">
    <property type="entry name" value="RVT-Znf"/>
</dbReference>
<keyword evidence="2" id="KW-1185">Reference proteome</keyword>
<dbReference type="STRING" id="3635.A0A1U8JLZ8"/>
<dbReference type="Pfam" id="PF13966">
    <property type="entry name" value="zf-RVT"/>
    <property type="match status" value="1"/>
</dbReference>
<feature type="domain" description="Reverse transcriptase zinc-binding" evidence="1">
    <location>
        <begin position="21"/>
        <end position="104"/>
    </location>
</feature>
<reference evidence="3" key="2">
    <citation type="submission" date="2025-08" db="UniProtKB">
        <authorList>
            <consortium name="RefSeq"/>
        </authorList>
    </citation>
    <scope>IDENTIFICATION</scope>
</reference>
<gene>
    <name evidence="3" type="primary">LOC107908586</name>
</gene>